<dbReference type="PANTHER" id="PTHR33121:SF70">
    <property type="entry name" value="SIGNALING PROTEIN YKOW"/>
    <property type="match status" value="1"/>
</dbReference>
<feature type="domain" description="EAL" evidence="1">
    <location>
        <begin position="1"/>
        <end position="84"/>
    </location>
</feature>
<dbReference type="SUPFAM" id="SSF141868">
    <property type="entry name" value="EAL domain-like"/>
    <property type="match status" value="1"/>
</dbReference>
<evidence type="ECO:0000313" key="3">
    <source>
        <dbReference type="Proteomes" id="UP000743899"/>
    </source>
</evidence>
<dbReference type="Pfam" id="PF00563">
    <property type="entry name" value="EAL"/>
    <property type="match status" value="1"/>
</dbReference>
<dbReference type="PANTHER" id="PTHR33121">
    <property type="entry name" value="CYCLIC DI-GMP PHOSPHODIESTERASE PDEF"/>
    <property type="match status" value="1"/>
</dbReference>
<dbReference type="InterPro" id="IPR001633">
    <property type="entry name" value="EAL_dom"/>
</dbReference>
<name>A0ABX0A9A0_9BACI</name>
<dbReference type="InterPro" id="IPR035919">
    <property type="entry name" value="EAL_sf"/>
</dbReference>
<comment type="caution">
    <text evidence="2">The sequence shown here is derived from an EMBL/GenBank/DDBJ whole genome shotgun (WGS) entry which is preliminary data.</text>
</comment>
<reference evidence="2 3" key="1">
    <citation type="submission" date="2020-01" db="EMBL/GenBank/DDBJ databases">
        <title>A novel Bacillus sp. from Pasinler.</title>
        <authorList>
            <person name="Adiguzel A."/>
            <person name="Ay H."/>
            <person name="Baltaci M.O."/>
        </authorList>
    </citation>
    <scope>NUCLEOTIDE SEQUENCE [LARGE SCALE GENOMIC DNA]</scope>
    <source>
        <strain evidence="2 3">P1</strain>
    </source>
</reference>
<proteinExistence type="predicted"/>
<evidence type="ECO:0000313" key="2">
    <source>
        <dbReference type="EMBL" id="NCU17707.1"/>
    </source>
</evidence>
<dbReference type="InterPro" id="IPR050706">
    <property type="entry name" value="Cyclic-di-GMP_PDE-like"/>
</dbReference>
<dbReference type="EMBL" id="JAACYS010000031">
    <property type="protein sequence ID" value="NCU17707.1"/>
    <property type="molecule type" value="Genomic_DNA"/>
</dbReference>
<sequence length="84" mass="9817">MISINSLKIDRSYICQMNEHKEDWAIVKTIIQLAHELNLKVIAEGVEEEYELKSLKEIGCDEIQGYFISKPLPSREFEQLLLHN</sequence>
<dbReference type="PROSITE" id="PS50883">
    <property type="entry name" value="EAL"/>
    <property type="match status" value="1"/>
</dbReference>
<evidence type="ECO:0000259" key="1">
    <source>
        <dbReference type="PROSITE" id="PS50883"/>
    </source>
</evidence>
<dbReference type="CDD" id="cd01948">
    <property type="entry name" value="EAL"/>
    <property type="match status" value="1"/>
</dbReference>
<accession>A0ABX0A9A0</accession>
<dbReference type="Gene3D" id="3.20.20.450">
    <property type="entry name" value="EAL domain"/>
    <property type="match status" value="1"/>
</dbReference>
<gene>
    <name evidence="2" type="ORF">GW534_08055</name>
</gene>
<dbReference type="Proteomes" id="UP000743899">
    <property type="component" value="Unassembled WGS sequence"/>
</dbReference>
<organism evidence="2 3">
    <name type="scientific">Pallidibacillus pasinlerensis</name>
    <dbReference type="NCBI Taxonomy" id="2703818"/>
    <lineage>
        <taxon>Bacteria</taxon>
        <taxon>Bacillati</taxon>
        <taxon>Bacillota</taxon>
        <taxon>Bacilli</taxon>
        <taxon>Bacillales</taxon>
        <taxon>Bacillaceae</taxon>
        <taxon>Pallidibacillus</taxon>
    </lineage>
</organism>
<keyword evidence="3" id="KW-1185">Reference proteome</keyword>
<protein>
    <submittedName>
        <fullName evidence="2">EAL domain-containing protein</fullName>
    </submittedName>
</protein>